<dbReference type="SUPFAM" id="SSF64288">
    <property type="entry name" value="Chorismate lyase-like"/>
    <property type="match status" value="1"/>
</dbReference>
<dbReference type="SMART" id="SM00866">
    <property type="entry name" value="UTRA"/>
    <property type="match status" value="1"/>
</dbReference>
<dbReference type="GO" id="GO:0003700">
    <property type="term" value="F:DNA-binding transcription factor activity"/>
    <property type="evidence" value="ECO:0007669"/>
    <property type="project" value="InterPro"/>
</dbReference>
<feature type="domain" description="HTH gntR-type" evidence="4">
    <location>
        <begin position="13"/>
        <end position="81"/>
    </location>
</feature>
<dbReference type="InterPro" id="IPR050679">
    <property type="entry name" value="Bact_HTH_transcr_reg"/>
</dbReference>
<keyword evidence="2 5" id="KW-0238">DNA-binding</keyword>
<dbReference type="PATRIC" id="fig|1678840.3.peg.1088"/>
<dbReference type="OrthoDB" id="146373at2"/>
<dbReference type="InterPro" id="IPR028978">
    <property type="entry name" value="Chorismate_lyase_/UTRA_dom_sf"/>
</dbReference>
<dbReference type="InterPro" id="IPR000524">
    <property type="entry name" value="Tscrpt_reg_HTH_GntR"/>
</dbReference>
<dbReference type="InterPro" id="IPR036388">
    <property type="entry name" value="WH-like_DNA-bd_sf"/>
</dbReference>
<dbReference type="CDD" id="cd07377">
    <property type="entry name" value="WHTH_GntR"/>
    <property type="match status" value="1"/>
</dbReference>
<evidence type="ECO:0000256" key="1">
    <source>
        <dbReference type="ARBA" id="ARBA00023015"/>
    </source>
</evidence>
<dbReference type="PANTHER" id="PTHR44846:SF1">
    <property type="entry name" value="MANNOSYL-D-GLYCERATE TRANSPORT_METABOLISM SYSTEM REPRESSOR MNGR-RELATED"/>
    <property type="match status" value="1"/>
</dbReference>
<evidence type="ECO:0000256" key="3">
    <source>
        <dbReference type="ARBA" id="ARBA00023163"/>
    </source>
</evidence>
<dbReference type="EMBL" id="DF968180">
    <property type="protein sequence ID" value="GAP39956.1"/>
    <property type="molecule type" value="Genomic_DNA"/>
</dbReference>
<evidence type="ECO:0000313" key="5">
    <source>
        <dbReference type="EMBL" id="GAP39956.1"/>
    </source>
</evidence>
<dbReference type="PRINTS" id="PR00035">
    <property type="entry name" value="HTHGNTR"/>
</dbReference>
<gene>
    <name evidence="5" type="ORF">ATC1_12495</name>
</gene>
<accession>A0A0K8PBD8</accession>
<protein>
    <submittedName>
        <fullName evidence="5">DNA-binding transcriptional regulator, GntR family</fullName>
    </submittedName>
</protein>
<dbReference type="Proteomes" id="UP000053370">
    <property type="component" value="Unassembled WGS sequence"/>
</dbReference>
<proteinExistence type="predicted"/>
<dbReference type="PANTHER" id="PTHR44846">
    <property type="entry name" value="MANNOSYL-D-GLYCERATE TRANSPORT/METABOLISM SYSTEM REPRESSOR MNGR-RELATED"/>
    <property type="match status" value="1"/>
</dbReference>
<reference evidence="5" key="1">
    <citation type="journal article" date="2015" name="Genome Announc.">
        <title>Draft Genome Sequence of Anaerolineae Strain TC1, a Novel Isolate from a Methanogenic Wastewater Treatment System.</title>
        <authorList>
            <person name="Matsuura N."/>
            <person name="Tourlousse D.M."/>
            <person name="Sun L."/>
            <person name="Toyonaga M."/>
            <person name="Kuroda K."/>
            <person name="Ohashi A."/>
            <person name="Cruz R."/>
            <person name="Yamaguchi T."/>
            <person name="Sekiguchi Y."/>
        </authorList>
    </citation>
    <scope>NUCLEOTIDE SEQUENCE [LARGE SCALE GENOMIC DNA]</scope>
    <source>
        <strain evidence="5">TC1</strain>
    </source>
</reference>
<evidence type="ECO:0000256" key="2">
    <source>
        <dbReference type="ARBA" id="ARBA00023125"/>
    </source>
</evidence>
<organism evidence="5">
    <name type="scientific">Flexilinea flocculi</name>
    <dbReference type="NCBI Taxonomy" id="1678840"/>
    <lineage>
        <taxon>Bacteria</taxon>
        <taxon>Bacillati</taxon>
        <taxon>Chloroflexota</taxon>
        <taxon>Anaerolineae</taxon>
        <taxon>Anaerolineales</taxon>
        <taxon>Anaerolineaceae</taxon>
        <taxon>Flexilinea</taxon>
    </lineage>
</organism>
<dbReference type="Gene3D" id="3.40.1410.10">
    <property type="entry name" value="Chorismate lyase-like"/>
    <property type="match status" value="1"/>
</dbReference>
<dbReference type="InterPro" id="IPR011663">
    <property type="entry name" value="UTRA"/>
</dbReference>
<dbReference type="FunFam" id="1.10.10.10:FF:000079">
    <property type="entry name" value="GntR family transcriptional regulator"/>
    <property type="match status" value="1"/>
</dbReference>
<dbReference type="RefSeq" id="WP_062278811.1">
    <property type="nucleotide sequence ID" value="NZ_DF968180.1"/>
</dbReference>
<dbReference type="Pfam" id="PF00392">
    <property type="entry name" value="GntR"/>
    <property type="match status" value="1"/>
</dbReference>
<dbReference type="Pfam" id="PF07702">
    <property type="entry name" value="UTRA"/>
    <property type="match status" value="1"/>
</dbReference>
<dbReference type="GO" id="GO:0003677">
    <property type="term" value="F:DNA binding"/>
    <property type="evidence" value="ECO:0007669"/>
    <property type="project" value="UniProtKB-KW"/>
</dbReference>
<evidence type="ECO:0000313" key="6">
    <source>
        <dbReference type="Proteomes" id="UP000053370"/>
    </source>
</evidence>
<dbReference type="PROSITE" id="PS50949">
    <property type="entry name" value="HTH_GNTR"/>
    <property type="match status" value="1"/>
</dbReference>
<name>A0A0K8PBD8_9CHLR</name>
<dbReference type="GO" id="GO:0045892">
    <property type="term" value="P:negative regulation of DNA-templated transcription"/>
    <property type="evidence" value="ECO:0007669"/>
    <property type="project" value="TreeGrafter"/>
</dbReference>
<keyword evidence="3" id="KW-0804">Transcription</keyword>
<dbReference type="Gene3D" id="1.10.10.10">
    <property type="entry name" value="Winged helix-like DNA-binding domain superfamily/Winged helix DNA-binding domain"/>
    <property type="match status" value="1"/>
</dbReference>
<keyword evidence="6" id="KW-1185">Reference proteome</keyword>
<keyword evidence="1" id="KW-0805">Transcription regulation</keyword>
<dbReference type="SUPFAM" id="SSF46785">
    <property type="entry name" value="Winged helix' DNA-binding domain"/>
    <property type="match status" value="1"/>
</dbReference>
<dbReference type="SMART" id="SM00345">
    <property type="entry name" value="HTH_GNTR"/>
    <property type="match status" value="1"/>
</dbReference>
<evidence type="ECO:0000259" key="4">
    <source>
        <dbReference type="PROSITE" id="PS50949"/>
    </source>
</evidence>
<sequence>MEPEATINFDSNIPYYIQLVKLLNDQITDQKWKPGEQIPGEQELCSLYNVSRTVVRQALGELERSGLISRKKGKGTFVSEPKVEEGLMQNLTGFHQEMAAKGVNTITKVLHHAVTKANSKVAEYLGIPEGTKVIDIQRLRFVDSKLNHFVTTYIPYDLCPKLADANLENRSLYEFLEKECGIYITSGRRYVEAVAATETEALLLGVERGSPLLLLDSVSFDSNGRCVEYYHALHRGDCSRFTVELVRSHEQT</sequence>
<dbReference type="AlphaFoldDB" id="A0A0K8PBD8"/>
<dbReference type="STRING" id="1678840.ATC1_12495"/>
<dbReference type="InterPro" id="IPR036390">
    <property type="entry name" value="WH_DNA-bd_sf"/>
</dbReference>